<feature type="compositionally biased region" description="Gly residues" evidence="1">
    <location>
        <begin position="68"/>
        <end position="77"/>
    </location>
</feature>
<reference evidence="2 3" key="1">
    <citation type="journal article" date="2018" name="Nat. Ecol. Evol.">
        <title>Shark genomes provide insights into elasmobranch evolution and the origin of vertebrates.</title>
        <authorList>
            <person name="Hara Y"/>
            <person name="Yamaguchi K"/>
            <person name="Onimaru K"/>
            <person name="Kadota M"/>
            <person name="Koyanagi M"/>
            <person name="Keeley SD"/>
            <person name="Tatsumi K"/>
            <person name="Tanaka K"/>
            <person name="Motone F"/>
            <person name="Kageyama Y"/>
            <person name="Nozu R"/>
            <person name="Adachi N"/>
            <person name="Nishimura O"/>
            <person name="Nakagawa R"/>
            <person name="Tanegashima C"/>
            <person name="Kiyatake I"/>
            <person name="Matsumoto R"/>
            <person name="Murakumo K"/>
            <person name="Nishida K"/>
            <person name="Terakita A"/>
            <person name="Kuratani S"/>
            <person name="Sato K"/>
            <person name="Hyodo S Kuraku.S."/>
        </authorList>
    </citation>
    <scope>NUCLEOTIDE SEQUENCE [LARGE SCALE GENOMIC DNA]</scope>
</reference>
<protein>
    <submittedName>
        <fullName evidence="2">Uncharacterized protein</fullName>
    </submittedName>
</protein>
<dbReference type="EMBL" id="BEZZ01135959">
    <property type="protein sequence ID" value="GCC44579.1"/>
    <property type="molecule type" value="Genomic_DNA"/>
</dbReference>
<dbReference type="AlphaFoldDB" id="A0A401TPN0"/>
<keyword evidence="3" id="KW-1185">Reference proteome</keyword>
<accession>A0A401TPN0</accession>
<organism evidence="2 3">
    <name type="scientific">Chiloscyllium punctatum</name>
    <name type="common">Brownbanded bambooshark</name>
    <name type="synonym">Hemiscyllium punctatum</name>
    <dbReference type="NCBI Taxonomy" id="137246"/>
    <lineage>
        <taxon>Eukaryota</taxon>
        <taxon>Metazoa</taxon>
        <taxon>Chordata</taxon>
        <taxon>Craniata</taxon>
        <taxon>Vertebrata</taxon>
        <taxon>Chondrichthyes</taxon>
        <taxon>Elasmobranchii</taxon>
        <taxon>Galeomorphii</taxon>
        <taxon>Galeoidea</taxon>
        <taxon>Orectolobiformes</taxon>
        <taxon>Hemiscylliidae</taxon>
        <taxon>Chiloscyllium</taxon>
    </lineage>
</organism>
<evidence type="ECO:0000256" key="1">
    <source>
        <dbReference type="SAM" id="MobiDB-lite"/>
    </source>
</evidence>
<comment type="caution">
    <text evidence="2">The sequence shown here is derived from an EMBL/GenBank/DDBJ whole genome shotgun (WGS) entry which is preliminary data.</text>
</comment>
<feature type="region of interest" description="Disordered" evidence="1">
    <location>
        <begin position="68"/>
        <end position="98"/>
    </location>
</feature>
<evidence type="ECO:0000313" key="3">
    <source>
        <dbReference type="Proteomes" id="UP000287033"/>
    </source>
</evidence>
<dbReference type="Proteomes" id="UP000287033">
    <property type="component" value="Unassembled WGS sequence"/>
</dbReference>
<evidence type="ECO:0000313" key="2">
    <source>
        <dbReference type="EMBL" id="GCC44579.1"/>
    </source>
</evidence>
<proteinExistence type="predicted"/>
<sequence length="98" mass="9792">MTLTPSSAQTLSRAFLPSPLAAVFVTSPRGPEEVGGVANVRASPTLRPIGMCPAPAAKTVVLRSRGVGKPGGACGGHGEVKGRPGRTAGDLENTRSGS</sequence>
<name>A0A401TPN0_CHIPU</name>
<gene>
    <name evidence="2" type="ORF">chiPu_0028624</name>
</gene>